<evidence type="ECO:0000256" key="1">
    <source>
        <dbReference type="SAM" id="MobiDB-lite"/>
    </source>
</evidence>
<evidence type="ECO:0000259" key="3">
    <source>
        <dbReference type="Pfam" id="PF17517"/>
    </source>
</evidence>
<feature type="compositionally biased region" description="Low complexity" evidence="1">
    <location>
        <begin position="407"/>
        <end position="420"/>
    </location>
</feature>
<dbReference type="Pfam" id="PF17517">
    <property type="entry name" value="IgGFc_binding"/>
    <property type="match status" value="1"/>
</dbReference>
<feature type="transmembrane region" description="Helical" evidence="2">
    <location>
        <begin position="639"/>
        <end position="663"/>
    </location>
</feature>
<feature type="region of interest" description="Disordered" evidence="1">
    <location>
        <begin position="390"/>
        <end position="541"/>
    </location>
</feature>
<dbReference type="AlphaFoldDB" id="A0AAN9GA45"/>
<proteinExistence type="predicted"/>
<feature type="domain" description="IgGFc-binding protein N-terminal" evidence="3">
    <location>
        <begin position="38"/>
        <end position="332"/>
    </location>
</feature>
<keyword evidence="2" id="KW-0472">Membrane</keyword>
<comment type="caution">
    <text evidence="4">The sequence shown here is derived from an EMBL/GenBank/DDBJ whole genome shotgun (WGS) entry which is preliminary data.</text>
</comment>
<protein>
    <recommendedName>
        <fullName evidence="3">IgGFc-binding protein N-terminal domain-containing protein</fullName>
    </recommendedName>
</protein>
<evidence type="ECO:0000256" key="2">
    <source>
        <dbReference type="SAM" id="Phobius"/>
    </source>
</evidence>
<keyword evidence="5" id="KW-1185">Reference proteome</keyword>
<gene>
    <name evidence="4" type="ORF">V1264_003580</name>
</gene>
<feature type="compositionally biased region" description="Polar residues" evidence="1">
    <location>
        <begin position="421"/>
        <end position="515"/>
    </location>
</feature>
<dbReference type="Proteomes" id="UP001374579">
    <property type="component" value="Unassembled WGS sequence"/>
</dbReference>
<name>A0AAN9GA45_9CAEN</name>
<dbReference type="EMBL" id="JBAMIC010000012">
    <property type="protein sequence ID" value="KAK7099440.1"/>
    <property type="molecule type" value="Genomic_DNA"/>
</dbReference>
<reference evidence="4 5" key="1">
    <citation type="submission" date="2024-02" db="EMBL/GenBank/DDBJ databases">
        <title>Chromosome-scale genome assembly of the rough periwinkle Littorina saxatilis.</title>
        <authorList>
            <person name="De Jode A."/>
            <person name="Faria R."/>
            <person name="Formenti G."/>
            <person name="Sims Y."/>
            <person name="Smith T.P."/>
            <person name="Tracey A."/>
            <person name="Wood J.M.D."/>
            <person name="Zagrodzka Z.B."/>
            <person name="Johannesson K."/>
            <person name="Butlin R.K."/>
            <person name="Leder E.H."/>
        </authorList>
    </citation>
    <scope>NUCLEOTIDE SEQUENCE [LARGE SCALE GENOMIC DNA]</scope>
    <source>
        <strain evidence="4">Snail1</strain>
        <tissue evidence="4">Muscle</tissue>
    </source>
</reference>
<dbReference type="InterPro" id="IPR035234">
    <property type="entry name" value="IgGFc-bd_N"/>
</dbReference>
<keyword evidence="2" id="KW-0812">Transmembrane</keyword>
<sequence length="705" mass="76156">MQSEAFPSASTVTIRSDDLVSVYAYQFFASNGTASFLDAALIEPITRLGLRYFIVTPPTQVSQPSGQQGVNFFHITASQDDTNVTIVGLNATVQCGHLSNPGANTTTTLQRLGMTSCSTNETDLTGVVIEADKPVAVSSGIVRGSLEGCMDTNLDHVWALLPPVEKWAKEFFIFPTPGKSEDDPLDIYHIVTSKAKTYVTINDGEHVIRLNTSFSWVAVNTNQSSGVVEWDKAPLDTNRFYHIQADNPFLVVKTARQLPCDACMLTLTAANRFAQILTFALPDTSEWKGQQNYAFYLTIITLSHQADDITLNGVKLSESNATVNWTRINDYSPVVGGHLTLPMTSDVYTLSSVTGDSILFAYLTGGKKYRKLCFAVGDGVASVDDETTTSQSYTSQSQANQVTTTNSVTDTSISSTPSSSVAQAQESTSQDSPLQESTSQDTPLQESTSQDSPLQESTSQDSPLQESTSQDSPPQESTSQVNPLQESTSQVNPLQESTSQVNPLQESTSSQVSPLQESSTETSFFTQSTTGEVTAQSHSTSVSVTTATSTSTVWMSTLSTTPGPSNTAVKPAELIRKCQCVRKEMSPAEKQEAKEAADAAIEEIKSDLTVDTGNLSATVRKVTSAPDARTSSAVMGSTAIVMTCLMFCVPMLFDVITLVMWLCRVKGNNRRVSSSSQDHHQQGQQKQEQQQEQQQQDQQQSGAAT</sequence>
<evidence type="ECO:0000313" key="5">
    <source>
        <dbReference type="Proteomes" id="UP001374579"/>
    </source>
</evidence>
<feature type="compositionally biased region" description="Low complexity" evidence="1">
    <location>
        <begin position="682"/>
        <end position="705"/>
    </location>
</feature>
<feature type="region of interest" description="Disordered" evidence="1">
    <location>
        <begin position="671"/>
        <end position="705"/>
    </location>
</feature>
<keyword evidence="2" id="KW-1133">Transmembrane helix</keyword>
<organism evidence="4 5">
    <name type="scientific">Littorina saxatilis</name>
    <dbReference type="NCBI Taxonomy" id="31220"/>
    <lineage>
        <taxon>Eukaryota</taxon>
        <taxon>Metazoa</taxon>
        <taxon>Spiralia</taxon>
        <taxon>Lophotrochozoa</taxon>
        <taxon>Mollusca</taxon>
        <taxon>Gastropoda</taxon>
        <taxon>Caenogastropoda</taxon>
        <taxon>Littorinimorpha</taxon>
        <taxon>Littorinoidea</taxon>
        <taxon>Littorinidae</taxon>
        <taxon>Littorina</taxon>
    </lineage>
</organism>
<dbReference type="PANTHER" id="PTHR46534">
    <property type="entry name" value="IGGFC_BINDING DOMAIN-CONTAINING PROTEIN"/>
    <property type="match status" value="1"/>
</dbReference>
<dbReference type="PANTHER" id="PTHR46534:SF1">
    <property type="entry name" value="IGGFC-BINDING PROTEIN N-TERMINAL DOMAIN-CONTAINING PROTEIN"/>
    <property type="match status" value="1"/>
</dbReference>
<evidence type="ECO:0000313" key="4">
    <source>
        <dbReference type="EMBL" id="KAK7099440.1"/>
    </source>
</evidence>
<feature type="compositionally biased region" description="Low complexity" evidence="1">
    <location>
        <begin position="516"/>
        <end position="541"/>
    </location>
</feature>
<accession>A0AAN9GA45</accession>